<name>A0A392NAR6_9FABA</name>
<dbReference type="AlphaFoldDB" id="A0A392NAR6"/>
<evidence type="ECO:0000313" key="3">
    <source>
        <dbReference type="Proteomes" id="UP000265520"/>
    </source>
</evidence>
<keyword evidence="1" id="KW-0812">Transmembrane</keyword>
<reference evidence="2 3" key="1">
    <citation type="journal article" date="2018" name="Front. Plant Sci.">
        <title>Red Clover (Trifolium pratense) and Zigzag Clover (T. medium) - A Picture of Genomic Similarities and Differences.</title>
        <authorList>
            <person name="Dluhosova J."/>
            <person name="Istvanek J."/>
            <person name="Nedelnik J."/>
            <person name="Repkova J."/>
        </authorList>
    </citation>
    <scope>NUCLEOTIDE SEQUENCE [LARGE SCALE GENOMIC DNA]</scope>
    <source>
        <strain evidence="3">cv. 10/8</strain>
        <tissue evidence="2">Leaf</tissue>
    </source>
</reference>
<dbReference type="Proteomes" id="UP000265520">
    <property type="component" value="Unassembled WGS sequence"/>
</dbReference>
<evidence type="ECO:0000313" key="2">
    <source>
        <dbReference type="EMBL" id="MCH96920.1"/>
    </source>
</evidence>
<dbReference type="EMBL" id="LXQA010033653">
    <property type="protein sequence ID" value="MCH96920.1"/>
    <property type="molecule type" value="Genomic_DNA"/>
</dbReference>
<proteinExistence type="predicted"/>
<sequence>MSSISPNTRNDLLLILIPHDLATIYPRLVSVVVANVWWGELMLGDL</sequence>
<evidence type="ECO:0000256" key="1">
    <source>
        <dbReference type="SAM" id="Phobius"/>
    </source>
</evidence>
<feature type="transmembrane region" description="Helical" evidence="1">
    <location>
        <begin position="12"/>
        <end position="38"/>
    </location>
</feature>
<comment type="caution">
    <text evidence="2">The sequence shown here is derived from an EMBL/GenBank/DDBJ whole genome shotgun (WGS) entry which is preliminary data.</text>
</comment>
<keyword evidence="3" id="KW-1185">Reference proteome</keyword>
<keyword evidence="1" id="KW-0472">Membrane</keyword>
<accession>A0A392NAR6</accession>
<protein>
    <submittedName>
        <fullName evidence="2">Uncharacterized protein</fullName>
    </submittedName>
</protein>
<gene>
    <name evidence="2" type="ORF">A2U01_0017911</name>
</gene>
<organism evidence="2 3">
    <name type="scientific">Trifolium medium</name>
    <dbReference type="NCBI Taxonomy" id="97028"/>
    <lineage>
        <taxon>Eukaryota</taxon>
        <taxon>Viridiplantae</taxon>
        <taxon>Streptophyta</taxon>
        <taxon>Embryophyta</taxon>
        <taxon>Tracheophyta</taxon>
        <taxon>Spermatophyta</taxon>
        <taxon>Magnoliopsida</taxon>
        <taxon>eudicotyledons</taxon>
        <taxon>Gunneridae</taxon>
        <taxon>Pentapetalae</taxon>
        <taxon>rosids</taxon>
        <taxon>fabids</taxon>
        <taxon>Fabales</taxon>
        <taxon>Fabaceae</taxon>
        <taxon>Papilionoideae</taxon>
        <taxon>50 kb inversion clade</taxon>
        <taxon>NPAAA clade</taxon>
        <taxon>Hologalegina</taxon>
        <taxon>IRL clade</taxon>
        <taxon>Trifolieae</taxon>
        <taxon>Trifolium</taxon>
    </lineage>
</organism>
<keyword evidence="1" id="KW-1133">Transmembrane helix</keyword>